<feature type="domain" description="VWFA" evidence="3">
    <location>
        <begin position="1360"/>
        <end position="1534"/>
    </location>
</feature>
<reference evidence="5" key="1">
    <citation type="submission" date="2017-02" db="UniProtKB">
        <authorList>
            <consortium name="WormBaseParasite"/>
        </authorList>
    </citation>
    <scope>IDENTIFICATION</scope>
</reference>
<protein>
    <submittedName>
        <fullName evidence="5">VWFA domain-containing protein</fullName>
    </submittedName>
</protein>
<feature type="domain" description="VWFA" evidence="3">
    <location>
        <begin position="1037"/>
        <end position="1210"/>
    </location>
</feature>
<feature type="domain" description="VWFA" evidence="3">
    <location>
        <begin position="1724"/>
        <end position="1897"/>
    </location>
</feature>
<feature type="domain" description="VWFA" evidence="3">
    <location>
        <begin position="279"/>
        <end position="455"/>
    </location>
</feature>
<dbReference type="Pfam" id="PF00092">
    <property type="entry name" value="VWA"/>
    <property type="match status" value="7"/>
</dbReference>
<accession>A0A0N5A1K3</accession>
<dbReference type="STRING" id="131310.A0A0N5A1K3"/>
<evidence type="ECO:0000313" key="4">
    <source>
        <dbReference type="Proteomes" id="UP000038045"/>
    </source>
</evidence>
<keyword evidence="4" id="KW-1185">Reference proteome</keyword>
<organism evidence="4 5">
    <name type="scientific">Parastrongyloides trichosuri</name>
    <name type="common">Possum-specific nematode worm</name>
    <dbReference type="NCBI Taxonomy" id="131310"/>
    <lineage>
        <taxon>Eukaryota</taxon>
        <taxon>Metazoa</taxon>
        <taxon>Ecdysozoa</taxon>
        <taxon>Nematoda</taxon>
        <taxon>Chromadorea</taxon>
        <taxon>Rhabditida</taxon>
        <taxon>Tylenchina</taxon>
        <taxon>Panagrolaimomorpha</taxon>
        <taxon>Strongyloidoidea</taxon>
        <taxon>Strongyloididae</taxon>
        <taxon>Parastrongyloides</taxon>
    </lineage>
</organism>
<dbReference type="SMART" id="SM00327">
    <property type="entry name" value="VWA"/>
    <property type="match status" value="8"/>
</dbReference>
<keyword evidence="2" id="KW-0472">Membrane</keyword>
<feature type="compositionally biased region" description="Basic and acidic residues" evidence="1">
    <location>
        <begin position="958"/>
        <end position="968"/>
    </location>
</feature>
<sequence>MKKSIKENLLLEIFKIIIINYLLLLLLIKGDNIINSNDCKEDLPIQAIFLVDITNHNITSFEEQKFKAVQSFDILKTSSAGRNLSISVVTFHRRPILLIDLESSKSRRHSEVREQIKKIKARKRKIDSYPAGGIEFTKDVFIKSYIPNSKRLVFMVHDGNNTDLINDIYNAKNNLNKLKADIFIVTSNNVNNVMVENLLPYSESDKRIYGNDLGRLVKEIQNSLEYCENDYGLQVFENDNKVKFKNFRRRLFASKISSIHNNNPISIDNGFKCNNENVDLIVLLDTTGMSRNQFENEKGMVVKLVEELDNDLIDSEVLQISIISFCDVSTIHLPFNLGKYNKNDILKAIHDIEYTGNTTYISKGIESALDEFRKSNRKNTKQFLVLFSDGHGMEYWHKVKSTAKKLNDFGCELFATSTSSNYNAVELKMYTGGNGNKVYVGRKSKNLIDALISDMNKCFSNSPNIKLQAELNRGLTSTKVSTTTTSTTTTTTELTTTYTTRKTTSESTSTTSTTTTTTPPPTTTTELSLAVILERGVGKFIGNPSCKSDPVDVMIILDVSTSITHVFERQKQVALDLLQVPSENDYKNRIRVGLVTFNQGAKLQFNLSSYRSKEEILSKIYSIRHTGGQTSLLSGVNRAIEELIGSNRKNGTKLVTLIISDGNSRDNWGNVIRGAKRLKDLECIVYSVTASEFYHYNELKEYAGSKDRVFLNGYTPKFIINASKFLFGCDVEENDFVRDEKFEEFNLSDLKKNNNVGNKKHFDSEEFEGKASKLDLVKNANKDNNKNSKSTESDEIFDFTTKSSRNLVVSTSLITTEENKSNEDKTDTVTHTINGHLIEGSGDEDEMESSNDEIKTIEIENRKVKLDTRLIVQTTTSKSEVDSRHENLARLSKKFNLTNEEQLTDDEGRKVNVRGQTIVDKVKDVSKEKLNKFAADRSDEYDENEKVEELPNVDEKSNRFGDIKEKPHTGGFINKGEKKSSVKNNKSIEDEKFLPVESSVVEVKESKDDINKRLQLSIDVDSNLTVQRTFPDGCKVDLLFVIDSSQSVDNSFEKQLQLAIDLVKQIPKNDFNDRVKIGALSFTRVCETKIELGQYTSKDDIINGLMKIKHLGGGTSVVSGLKMAIKTYEKSKRSNAMQLIVLLSDGNSFDNWRDVVRTAKDLRYMDVTLFAISLSQNYYLAELQLYAGNKWFVYVDGRVRQFLIDVETTIQRCTGPMAPKDVKNRRKVITSITDVKMNKPPFVEEKKSKTIEGKNDVSKEDKKKKSKEVEENELKGDVKNEVIKDKKNETNVISNIKTTKKPEVEDDFNLNGSAVMKIIESQTEKKSEKTIDLTEKNINFKNDRISNIEKHGECGNDLVDLVILLDVSASILKEFYEEKSFVTDLIKILPNDNFEDRFRLSLTTFNKKSKKVISLKDSMNRNDILYEVDRIMQASGGTSLTAAAEEAINDIIYYKRKNSRLVTVIVSDGNSQDEWEKLLMVSKKLKDIVGKDIYAVTLSPKYYFEELKEYVPSEDNIFVDEKINNFLKHVGEIILACDDNPKPLITMAPEETVQPTPPTTTDIFTPRREVITSFADFGPSTSFTSERWTLSTTTVKTITSTDVRFVGFIDNEDGEEKDRRKVILKEFNKENNSMKPNIISREEILEKNQTNEKNETISDDKKIFSAEVIGRETGKVGRVIDEVGEFKAKDYNVKQDNKNAISYGVSSHETKEATKIKCHYNKMDIVVILDASTSRKEVFDAQRELTLSLIEKLPIYKENDKVGLGIISFTSEPIIRQELSYVKSKEESRHAVEDIEYKGGSTRTSMGIELAISELELKRRYDAFQVIVLMNDGMSQDEWPVVQATASRLHNCGAHVFGVAMGHDVDFRELNLYISEKGHMFRDNQTEAFLNAITSLLDTGVEENCHQFEDISQVKTTLIMFSEDEMKGTSKVPYIENNDNERGRTFANNVLNLTVHESKKYVDNGNKLEEIHEENTESCSQPDIDLVVIFDTAASPDSKDSDIIQQNRYLLTDLIGTLPVNDRLKMSIITFEETPKVIHEFSNEQDKKHLYISAEKIIPKEGEPSYSKAVDAGYEYYTKNKRETARGMFLIMGDGKTNDQSEDRSALSNMLRRDKNVTCYALHSGIDMDKRSLRSYTGDDDKIYNFKRNIEFMELLIKKIKAGDSDNCRRAKAVLNKNDTTFDEQTYLTFKEKHQIISLSKDIPDMAIEDITVSKDGKIILNDTSVEDNTCLIDLILLIDTSSSVKNVFKKEIEIASNIVNQLKIGSKHAQVSIIKISSDINTKVSWSFTSPQDKKLILKSLSNIKYLGGKSSIHKALLLASNEIKLQNETRILKTTPIAVVISDGFDSEDLEESAKLFRDVVPNVYAISITDEIPYNLRELEKITDNSNRVFTTENLSDFFTIFEHFTMTC</sequence>
<feature type="domain" description="VWFA" evidence="3">
    <location>
        <begin position="1985"/>
        <end position="2160"/>
    </location>
</feature>
<feature type="region of interest" description="Disordered" evidence="1">
    <location>
        <begin position="958"/>
        <end position="978"/>
    </location>
</feature>
<dbReference type="WBParaSite" id="PTRK_0001550200.1">
    <property type="protein sequence ID" value="PTRK_0001550200.1"/>
    <property type="gene ID" value="PTRK_0001550200"/>
</dbReference>
<dbReference type="InterPro" id="IPR002035">
    <property type="entry name" value="VWF_A"/>
</dbReference>
<dbReference type="Gene3D" id="3.40.50.410">
    <property type="entry name" value="von Willebrand factor, type A domain"/>
    <property type="match status" value="8"/>
</dbReference>
<feature type="domain" description="VWFA" evidence="3">
    <location>
        <begin position="552"/>
        <end position="745"/>
    </location>
</feature>
<name>A0A0N5A1K3_PARTI</name>
<dbReference type="PROSITE" id="PS50234">
    <property type="entry name" value="VWFA"/>
    <property type="match status" value="8"/>
</dbReference>
<dbReference type="InterPro" id="IPR036465">
    <property type="entry name" value="vWFA_dom_sf"/>
</dbReference>
<evidence type="ECO:0000259" key="3">
    <source>
        <dbReference type="PROSITE" id="PS50234"/>
    </source>
</evidence>
<evidence type="ECO:0000256" key="1">
    <source>
        <dbReference type="SAM" id="MobiDB-lite"/>
    </source>
</evidence>
<keyword evidence="2" id="KW-0812">Transmembrane</keyword>
<dbReference type="CDD" id="cd00198">
    <property type="entry name" value="vWFA"/>
    <property type="match status" value="3"/>
</dbReference>
<dbReference type="InterPro" id="IPR050525">
    <property type="entry name" value="ECM_Assembly_Org"/>
</dbReference>
<proteinExistence type="predicted"/>
<evidence type="ECO:0000256" key="2">
    <source>
        <dbReference type="SAM" id="Phobius"/>
    </source>
</evidence>
<dbReference type="CDD" id="cd01450">
    <property type="entry name" value="vWFA_subfamily_ECM"/>
    <property type="match status" value="2"/>
</dbReference>
<feature type="domain" description="VWFA" evidence="3">
    <location>
        <begin position="46"/>
        <end position="224"/>
    </location>
</feature>
<dbReference type="PANTHER" id="PTHR24020:SF84">
    <property type="entry name" value="VWFA DOMAIN-CONTAINING PROTEIN"/>
    <property type="match status" value="1"/>
</dbReference>
<dbReference type="PANTHER" id="PTHR24020">
    <property type="entry name" value="COLLAGEN ALPHA"/>
    <property type="match status" value="1"/>
</dbReference>
<evidence type="ECO:0000313" key="5">
    <source>
        <dbReference type="WBParaSite" id="PTRK_0001550200.1"/>
    </source>
</evidence>
<feature type="region of interest" description="Disordered" evidence="1">
    <location>
        <begin position="485"/>
        <end position="523"/>
    </location>
</feature>
<feature type="domain" description="VWFA" evidence="3">
    <location>
        <begin position="2234"/>
        <end position="2408"/>
    </location>
</feature>
<dbReference type="SUPFAM" id="SSF53300">
    <property type="entry name" value="vWA-like"/>
    <property type="match status" value="8"/>
</dbReference>
<feature type="region of interest" description="Disordered" evidence="1">
    <location>
        <begin position="1246"/>
        <end position="1271"/>
    </location>
</feature>
<dbReference type="Proteomes" id="UP000038045">
    <property type="component" value="Unplaced"/>
</dbReference>
<keyword evidence="2" id="KW-1133">Transmembrane helix</keyword>
<feature type="transmembrane region" description="Helical" evidence="2">
    <location>
        <begin position="9"/>
        <end position="28"/>
    </location>
</feature>